<sequence length="99" mass="11288">NSFRNFNVGIYAGLAFMHNVPYFYREGLEGHEDFRGFVPGMKLTYKLRINKLLAIEPYVGASTPFYSDQANSFDDIFKSEPGLIITFGIRIGINHVKSF</sequence>
<organism evidence="1">
    <name type="scientific">marine sediment metagenome</name>
    <dbReference type="NCBI Taxonomy" id="412755"/>
    <lineage>
        <taxon>unclassified sequences</taxon>
        <taxon>metagenomes</taxon>
        <taxon>ecological metagenomes</taxon>
    </lineage>
</organism>
<evidence type="ECO:0008006" key="2">
    <source>
        <dbReference type="Google" id="ProtNLM"/>
    </source>
</evidence>
<name>X1AMS5_9ZZZZ</name>
<dbReference type="EMBL" id="BART01016615">
    <property type="protein sequence ID" value="GAG83980.1"/>
    <property type="molecule type" value="Genomic_DNA"/>
</dbReference>
<gene>
    <name evidence="1" type="ORF">S01H4_31898</name>
</gene>
<accession>X1AMS5</accession>
<proteinExistence type="predicted"/>
<evidence type="ECO:0000313" key="1">
    <source>
        <dbReference type="EMBL" id="GAG83980.1"/>
    </source>
</evidence>
<protein>
    <recommendedName>
        <fullName evidence="2">Outer membrane protein beta-barrel domain-containing protein</fullName>
    </recommendedName>
</protein>
<feature type="non-terminal residue" evidence="1">
    <location>
        <position position="1"/>
    </location>
</feature>
<comment type="caution">
    <text evidence="1">The sequence shown here is derived from an EMBL/GenBank/DDBJ whole genome shotgun (WGS) entry which is preliminary data.</text>
</comment>
<reference evidence="1" key="1">
    <citation type="journal article" date="2014" name="Front. Microbiol.">
        <title>High frequency of phylogenetically diverse reductive dehalogenase-homologous genes in deep subseafloor sedimentary metagenomes.</title>
        <authorList>
            <person name="Kawai M."/>
            <person name="Futagami T."/>
            <person name="Toyoda A."/>
            <person name="Takaki Y."/>
            <person name="Nishi S."/>
            <person name="Hori S."/>
            <person name="Arai W."/>
            <person name="Tsubouchi T."/>
            <person name="Morono Y."/>
            <person name="Uchiyama I."/>
            <person name="Ito T."/>
            <person name="Fujiyama A."/>
            <person name="Inagaki F."/>
            <person name="Takami H."/>
        </authorList>
    </citation>
    <scope>NUCLEOTIDE SEQUENCE</scope>
    <source>
        <strain evidence="1">Expedition CK06-06</strain>
    </source>
</reference>
<dbReference type="AlphaFoldDB" id="X1AMS5"/>